<gene>
    <name evidence="1" type="ORF">FB559_8401</name>
</gene>
<dbReference type="Proteomes" id="UP000316096">
    <property type="component" value="Unassembled WGS sequence"/>
</dbReference>
<evidence type="ECO:0000313" key="2">
    <source>
        <dbReference type="Proteomes" id="UP000316096"/>
    </source>
</evidence>
<reference evidence="1 2" key="1">
    <citation type="submission" date="2019-06" db="EMBL/GenBank/DDBJ databases">
        <title>Sequencing the genomes of 1000 actinobacteria strains.</title>
        <authorList>
            <person name="Klenk H.-P."/>
        </authorList>
    </citation>
    <scope>NUCLEOTIDE SEQUENCE [LARGE SCALE GENOMIC DNA]</scope>
    <source>
        <strain evidence="1 2">DSM 102200</strain>
    </source>
</reference>
<protein>
    <recommendedName>
        <fullName evidence="3">Tetracyclin repressor-like C-terminal domain-containing protein</fullName>
    </recommendedName>
</protein>
<proteinExistence type="predicted"/>
<evidence type="ECO:0008006" key="3">
    <source>
        <dbReference type="Google" id="ProtNLM"/>
    </source>
</evidence>
<sequence>MRYVLDRPPIPRDLMVEQLTALITRYIGR</sequence>
<name>A0A543BSK7_9ACTN</name>
<accession>A0A543BSK7</accession>
<dbReference type="EMBL" id="VFOZ01000003">
    <property type="protein sequence ID" value="TQL87792.1"/>
    <property type="molecule type" value="Genomic_DNA"/>
</dbReference>
<keyword evidence="2" id="KW-1185">Reference proteome</keyword>
<evidence type="ECO:0000313" key="1">
    <source>
        <dbReference type="EMBL" id="TQL87792.1"/>
    </source>
</evidence>
<dbReference type="AlphaFoldDB" id="A0A543BSK7"/>
<organism evidence="1 2">
    <name type="scientific">Actinoallomurus bryophytorum</name>
    <dbReference type="NCBI Taxonomy" id="1490222"/>
    <lineage>
        <taxon>Bacteria</taxon>
        <taxon>Bacillati</taxon>
        <taxon>Actinomycetota</taxon>
        <taxon>Actinomycetes</taxon>
        <taxon>Streptosporangiales</taxon>
        <taxon>Thermomonosporaceae</taxon>
        <taxon>Actinoallomurus</taxon>
    </lineage>
</organism>
<comment type="caution">
    <text evidence="1">The sequence shown here is derived from an EMBL/GenBank/DDBJ whole genome shotgun (WGS) entry which is preliminary data.</text>
</comment>